<keyword evidence="2" id="KW-0489">Methyltransferase</keyword>
<dbReference type="RefSeq" id="WP_120979661.1">
    <property type="nucleotide sequence ID" value="NZ_RBZM01000012.1"/>
</dbReference>
<name>A0A494X8H4_9BACL</name>
<dbReference type="PANTHER" id="PTHR43460">
    <property type="entry name" value="METHYLTRANSFERASE"/>
    <property type="match status" value="1"/>
</dbReference>
<accession>A0A494X8H4</accession>
<sequence length="249" mass="28213">MNSLEYEQFYDKVGKANGWDFSKLKVVAEGVKWDFYEKVVELCKPTDLLLDVGTGGGEALLSIADCARLLVGIDLSESMVETATSNLAASNKSNVRFIRMDAGKLMFPGNFFDMVSCRHSGFNAQEVARVLTDEGVFLTQQVSESDKLNLKEAFGRGQAQGTEEGTLHNRYRTELREAGFTDILSYEYDATEYYRTPEDLIFLLKHTPIVPYFGQTDADFQILRQFVEDNRMEKGIRTNSKRFMLIAKK</sequence>
<dbReference type="SUPFAM" id="SSF53335">
    <property type="entry name" value="S-adenosyl-L-methionine-dependent methyltransferases"/>
    <property type="match status" value="1"/>
</dbReference>
<dbReference type="GO" id="GO:0008168">
    <property type="term" value="F:methyltransferase activity"/>
    <property type="evidence" value="ECO:0007669"/>
    <property type="project" value="UniProtKB-KW"/>
</dbReference>
<dbReference type="AlphaFoldDB" id="A0A494X8H4"/>
<evidence type="ECO:0000313" key="2">
    <source>
        <dbReference type="EMBL" id="RKP46760.1"/>
    </source>
</evidence>
<dbReference type="InterPro" id="IPR041698">
    <property type="entry name" value="Methyltransf_25"/>
</dbReference>
<keyword evidence="2" id="KW-0808">Transferase</keyword>
<evidence type="ECO:0000259" key="1">
    <source>
        <dbReference type="Pfam" id="PF13649"/>
    </source>
</evidence>
<dbReference type="CDD" id="cd02440">
    <property type="entry name" value="AdoMet_MTases"/>
    <property type="match status" value="1"/>
</dbReference>
<reference evidence="2 3" key="1">
    <citation type="submission" date="2018-10" db="EMBL/GenBank/DDBJ databases">
        <title>Cohnella sp. M2MS4P-1, whole genome shotgun sequence.</title>
        <authorList>
            <person name="Tuo L."/>
        </authorList>
    </citation>
    <scope>NUCLEOTIDE SEQUENCE [LARGE SCALE GENOMIC DNA]</scope>
    <source>
        <strain evidence="2 3">M2MS4P-1</strain>
    </source>
</reference>
<dbReference type="GO" id="GO:0032259">
    <property type="term" value="P:methylation"/>
    <property type="evidence" value="ECO:0007669"/>
    <property type="project" value="UniProtKB-KW"/>
</dbReference>
<gene>
    <name evidence="2" type="ORF">D7Z26_24470</name>
</gene>
<dbReference type="Gene3D" id="3.40.50.150">
    <property type="entry name" value="Vaccinia Virus protein VP39"/>
    <property type="match status" value="1"/>
</dbReference>
<dbReference type="OrthoDB" id="9795864at2"/>
<dbReference type="EMBL" id="RBZM01000012">
    <property type="protein sequence ID" value="RKP46760.1"/>
    <property type="molecule type" value="Genomic_DNA"/>
</dbReference>
<dbReference type="PANTHER" id="PTHR43460:SF1">
    <property type="entry name" value="METHYLTRANSFERASE TYPE 11 DOMAIN-CONTAINING PROTEIN"/>
    <property type="match status" value="1"/>
</dbReference>
<proteinExistence type="predicted"/>
<dbReference type="InterPro" id="IPR052939">
    <property type="entry name" value="23S_rRNA_MeTrnsfrase_RlmA"/>
</dbReference>
<feature type="domain" description="Methyltransferase" evidence="1">
    <location>
        <begin position="50"/>
        <end position="130"/>
    </location>
</feature>
<comment type="caution">
    <text evidence="2">The sequence shown here is derived from an EMBL/GenBank/DDBJ whole genome shotgun (WGS) entry which is preliminary data.</text>
</comment>
<dbReference type="InterPro" id="IPR029063">
    <property type="entry name" value="SAM-dependent_MTases_sf"/>
</dbReference>
<protein>
    <submittedName>
        <fullName evidence="2">Class I SAM-dependent methyltransferase</fullName>
    </submittedName>
</protein>
<dbReference type="Proteomes" id="UP000282076">
    <property type="component" value="Unassembled WGS sequence"/>
</dbReference>
<dbReference type="Pfam" id="PF13649">
    <property type="entry name" value="Methyltransf_25"/>
    <property type="match status" value="1"/>
</dbReference>
<organism evidence="2 3">
    <name type="scientific">Cohnella endophytica</name>
    <dbReference type="NCBI Taxonomy" id="2419778"/>
    <lineage>
        <taxon>Bacteria</taxon>
        <taxon>Bacillati</taxon>
        <taxon>Bacillota</taxon>
        <taxon>Bacilli</taxon>
        <taxon>Bacillales</taxon>
        <taxon>Paenibacillaceae</taxon>
        <taxon>Cohnella</taxon>
    </lineage>
</organism>
<evidence type="ECO:0000313" key="3">
    <source>
        <dbReference type="Proteomes" id="UP000282076"/>
    </source>
</evidence>
<keyword evidence="3" id="KW-1185">Reference proteome</keyword>